<keyword evidence="11" id="KW-1185">Reference proteome</keyword>
<keyword evidence="8 9" id="KW-0472">Membrane</keyword>
<dbReference type="InterPro" id="IPR038379">
    <property type="entry name" value="SecE_sf"/>
</dbReference>
<dbReference type="InterPro" id="IPR005807">
    <property type="entry name" value="SecE_bac"/>
</dbReference>
<comment type="caution">
    <text evidence="9">Lacks conserved residue(s) required for the propagation of feature annotation.</text>
</comment>
<comment type="subcellular location">
    <subcellularLocation>
        <location evidence="1">Membrane</location>
    </subcellularLocation>
</comment>
<accession>A0A250KW86</accession>
<dbReference type="OrthoDB" id="9806365at2"/>
<dbReference type="Proteomes" id="UP000266313">
    <property type="component" value="Chromosome"/>
</dbReference>
<dbReference type="Gene3D" id="1.20.5.1030">
    <property type="entry name" value="Preprotein translocase secy subunit"/>
    <property type="match status" value="1"/>
</dbReference>
<dbReference type="HAMAP" id="MF_00422">
    <property type="entry name" value="SecE"/>
    <property type="match status" value="1"/>
</dbReference>
<dbReference type="PANTHER" id="PTHR33910:SF1">
    <property type="entry name" value="PROTEIN TRANSLOCASE SUBUNIT SECE"/>
    <property type="match status" value="1"/>
</dbReference>
<reference evidence="10 11" key="1">
    <citation type="submission" date="2016-12" db="EMBL/GenBank/DDBJ databases">
        <title>Genome sequencing of Methylocaldum marinum.</title>
        <authorList>
            <person name="Takeuchi M."/>
            <person name="Kamagata Y."/>
            <person name="Hiraoka S."/>
            <person name="Oshima K."/>
            <person name="Hattori M."/>
            <person name="Iwasaki W."/>
        </authorList>
    </citation>
    <scope>NUCLEOTIDE SEQUENCE [LARGE SCALE GENOMIC DNA]</scope>
    <source>
        <strain evidence="10 11">S8</strain>
    </source>
</reference>
<feature type="transmembrane region" description="Helical" evidence="9">
    <location>
        <begin position="40"/>
        <end position="70"/>
    </location>
</feature>
<evidence type="ECO:0000256" key="1">
    <source>
        <dbReference type="ARBA" id="ARBA00004370"/>
    </source>
</evidence>
<dbReference type="RefSeq" id="WP_119630480.1">
    <property type="nucleotide sequence ID" value="NZ_AP017928.1"/>
</dbReference>
<dbReference type="PRINTS" id="PR01650">
    <property type="entry name" value="SECETRNLCASE"/>
</dbReference>
<evidence type="ECO:0000256" key="6">
    <source>
        <dbReference type="ARBA" id="ARBA00022989"/>
    </source>
</evidence>
<dbReference type="GO" id="GO:0065002">
    <property type="term" value="P:intracellular protein transmembrane transport"/>
    <property type="evidence" value="ECO:0007669"/>
    <property type="project" value="UniProtKB-UniRule"/>
</dbReference>
<dbReference type="GO" id="GO:0006605">
    <property type="term" value="P:protein targeting"/>
    <property type="evidence" value="ECO:0007669"/>
    <property type="project" value="UniProtKB-UniRule"/>
</dbReference>
<dbReference type="InterPro" id="IPR001901">
    <property type="entry name" value="Translocase_SecE/Sec61-g"/>
</dbReference>
<keyword evidence="4 9" id="KW-0812">Transmembrane</keyword>
<dbReference type="EMBL" id="AP017928">
    <property type="protein sequence ID" value="BBA35241.1"/>
    <property type="molecule type" value="Genomic_DNA"/>
</dbReference>
<dbReference type="Pfam" id="PF00584">
    <property type="entry name" value="SecE"/>
    <property type="match status" value="1"/>
</dbReference>
<evidence type="ECO:0000256" key="5">
    <source>
        <dbReference type="ARBA" id="ARBA00022927"/>
    </source>
</evidence>
<dbReference type="KEGG" id="mmai:sS8_3298"/>
<keyword evidence="5 9" id="KW-0653">Protein transport</keyword>
<keyword evidence="7 9" id="KW-0811">Translocation</keyword>
<sequence>MAARAESGSSVVDTAKLVLAIVLLIAGVVGFYYFSQQPLLYRVLGVVGLTVASMAMVLTTSLGRGFWGFLKEARVEVRKVVWPTRQETVQATLIVVALVFLVGLMLWLFDMFLFWAISHLTGQGA</sequence>
<feature type="transmembrane region" description="Helical" evidence="9">
    <location>
        <begin position="91"/>
        <end position="117"/>
    </location>
</feature>
<proteinExistence type="inferred from homology"/>
<dbReference type="GO" id="GO:0043952">
    <property type="term" value="P:protein transport by the Sec complex"/>
    <property type="evidence" value="ECO:0007669"/>
    <property type="project" value="UniProtKB-UniRule"/>
</dbReference>
<keyword evidence="6 9" id="KW-1133">Transmembrane helix</keyword>
<keyword evidence="3 9" id="KW-1003">Cell membrane</keyword>
<evidence type="ECO:0000256" key="9">
    <source>
        <dbReference type="HAMAP-Rule" id="MF_00422"/>
    </source>
</evidence>
<keyword evidence="2 9" id="KW-0813">Transport</keyword>
<dbReference type="NCBIfam" id="TIGR00964">
    <property type="entry name" value="secE_bact"/>
    <property type="match status" value="1"/>
</dbReference>
<dbReference type="PANTHER" id="PTHR33910">
    <property type="entry name" value="PROTEIN TRANSLOCASE SUBUNIT SECE"/>
    <property type="match status" value="1"/>
</dbReference>
<evidence type="ECO:0000313" key="10">
    <source>
        <dbReference type="EMBL" id="BBA35241.1"/>
    </source>
</evidence>
<comment type="subunit">
    <text evidence="9">Component of the Sec protein translocase complex. Heterotrimer consisting of SecY, SecE and SecG subunits. The heterotrimers can form oligomers, although 1 heterotrimer is thought to be able to translocate proteins. Interacts with the ribosome. Interacts with SecDF, and other proteins may be involved. Interacts with SecA.</text>
</comment>
<evidence type="ECO:0000256" key="7">
    <source>
        <dbReference type="ARBA" id="ARBA00023010"/>
    </source>
</evidence>
<dbReference type="AlphaFoldDB" id="A0A250KW86"/>
<feature type="transmembrane region" description="Helical" evidence="9">
    <location>
        <begin position="17"/>
        <end position="34"/>
    </location>
</feature>
<dbReference type="GO" id="GO:0009306">
    <property type="term" value="P:protein secretion"/>
    <property type="evidence" value="ECO:0007669"/>
    <property type="project" value="UniProtKB-UniRule"/>
</dbReference>
<dbReference type="GO" id="GO:0008320">
    <property type="term" value="F:protein transmembrane transporter activity"/>
    <property type="evidence" value="ECO:0007669"/>
    <property type="project" value="UniProtKB-UniRule"/>
</dbReference>
<evidence type="ECO:0000313" key="11">
    <source>
        <dbReference type="Proteomes" id="UP000266313"/>
    </source>
</evidence>
<evidence type="ECO:0000256" key="3">
    <source>
        <dbReference type="ARBA" id="ARBA00022475"/>
    </source>
</evidence>
<comment type="function">
    <text evidence="9">Essential subunit of the Sec protein translocation channel SecYEG. Clamps together the 2 halves of SecY. May contact the channel plug during translocation.</text>
</comment>
<organism evidence="10 11">
    <name type="scientific">Methylocaldum marinum</name>
    <dbReference type="NCBI Taxonomy" id="1432792"/>
    <lineage>
        <taxon>Bacteria</taxon>
        <taxon>Pseudomonadati</taxon>
        <taxon>Pseudomonadota</taxon>
        <taxon>Gammaproteobacteria</taxon>
        <taxon>Methylococcales</taxon>
        <taxon>Methylococcaceae</taxon>
        <taxon>Methylocaldum</taxon>
    </lineage>
</organism>
<name>A0A250KW86_9GAMM</name>
<comment type="similarity">
    <text evidence="9">Belongs to the SecE/SEC61-gamma family.</text>
</comment>
<evidence type="ECO:0000256" key="8">
    <source>
        <dbReference type="ARBA" id="ARBA00023136"/>
    </source>
</evidence>
<evidence type="ECO:0000256" key="4">
    <source>
        <dbReference type="ARBA" id="ARBA00022692"/>
    </source>
</evidence>
<dbReference type="GO" id="GO:0005886">
    <property type="term" value="C:plasma membrane"/>
    <property type="evidence" value="ECO:0007669"/>
    <property type="project" value="UniProtKB-UniRule"/>
</dbReference>
<evidence type="ECO:0000256" key="2">
    <source>
        <dbReference type="ARBA" id="ARBA00022448"/>
    </source>
</evidence>
<gene>
    <name evidence="9" type="primary">secE</name>
    <name evidence="10" type="ORF">sS8_3298</name>
</gene>
<protein>
    <recommendedName>
        <fullName evidence="9">Protein translocase subunit SecE</fullName>
    </recommendedName>
</protein>
<dbReference type="NCBIfam" id="NF004371">
    <property type="entry name" value="PRK05740.1-1"/>
    <property type="match status" value="1"/>
</dbReference>
<dbReference type="PROSITE" id="PS01067">
    <property type="entry name" value="SECE_SEC61G"/>
    <property type="match status" value="1"/>
</dbReference>